<reference evidence="2 3" key="1">
    <citation type="submission" date="2024-01" db="EMBL/GenBank/DDBJ databases">
        <title>Active colonisers of the gastrointestinal tract of Atlantic salmon farmed in a warm water region.</title>
        <authorList>
            <person name="Bowman J.P."/>
        </authorList>
    </citation>
    <scope>NUCLEOTIDE SEQUENCE [LARGE SCALE GENOMIC DNA]</scope>
    <source>
        <strain evidence="2 3">S3MW1</strain>
    </source>
</reference>
<evidence type="ECO:0000259" key="1">
    <source>
        <dbReference type="Pfam" id="PF12571"/>
    </source>
</evidence>
<dbReference type="InterPro" id="IPR022225">
    <property type="entry name" value="Phage_tail_fibre_N"/>
</dbReference>
<protein>
    <submittedName>
        <fullName evidence="2">Phage tail protein</fullName>
    </submittedName>
</protein>
<dbReference type="RefSeq" id="WP_327774754.1">
    <property type="nucleotide sequence ID" value="NZ_JAYXUG010000005.1"/>
</dbReference>
<name>A0ABU6L6V9_9GAMM</name>
<keyword evidence="3" id="KW-1185">Reference proteome</keyword>
<dbReference type="InterPro" id="IPR012334">
    <property type="entry name" value="Pectin_lyas_fold"/>
</dbReference>
<proteinExistence type="predicted"/>
<organism evidence="2 3">
    <name type="scientific">Photobacterium toruni</name>
    <dbReference type="NCBI Taxonomy" id="1935446"/>
    <lineage>
        <taxon>Bacteria</taxon>
        <taxon>Pseudomonadati</taxon>
        <taxon>Pseudomonadota</taxon>
        <taxon>Gammaproteobacteria</taxon>
        <taxon>Vibrionales</taxon>
        <taxon>Vibrionaceae</taxon>
        <taxon>Photobacterium</taxon>
    </lineage>
</organism>
<dbReference type="Proteomes" id="UP001306119">
    <property type="component" value="Unassembled WGS sequence"/>
</dbReference>
<feature type="domain" description="Phage tail fibre protein N-terminal" evidence="1">
    <location>
        <begin position="1"/>
        <end position="145"/>
    </location>
</feature>
<accession>A0ABU6L6V9</accession>
<evidence type="ECO:0000313" key="2">
    <source>
        <dbReference type="EMBL" id="MEC6831948.1"/>
    </source>
</evidence>
<dbReference type="Gene3D" id="2.160.20.10">
    <property type="entry name" value="Single-stranded right-handed beta-helix, Pectin lyase-like"/>
    <property type="match status" value="1"/>
</dbReference>
<evidence type="ECO:0000313" key="3">
    <source>
        <dbReference type="Proteomes" id="UP001306119"/>
    </source>
</evidence>
<dbReference type="Pfam" id="PF12571">
    <property type="entry name" value="Phage_tail_fib"/>
    <property type="match status" value="1"/>
</dbReference>
<gene>
    <name evidence="2" type="ORF">VXS06_09260</name>
</gene>
<comment type="caution">
    <text evidence="2">The sequence shown here is derived from an EMBL/GenBank/DDBJ whole genome shotgun (WGS) entry which is preliminary data.</text>
</comment>
<sequence>MSNTATVITTKAGEALIAQMQAENKVLVIDKFIFANVPNRPAFPNRDDVVPTEHVVHESAVHEQGRLTENSVIYSTTLASNVGPFSFNWSGLFCSEHNVLVAINFPPPVDKTVDAPGITGNTLVRSFVLEYKGIAETTNITVDPSSWQYDAHKRMSKMDNDTAQAIIDQNGKDWFIDDGFIVTPQSSAYSIKAGAGYVSGHRISLDFDRIIQVPEKPAFIYVDAFREGSPTGEWQTKFTFVVAADEKDDYTDAQGVNHFVCKIAQVFEEGSVSILRKKDKVGHYVDSINNLHTTRDAIEWRPNLKVKAKDALQLFEHGGRFYLPCIDELPFTTGATFNAKNWVLSELVTTQTLSNIYFTSNFRSGDELVDFIYEKCGFVDSLPSVNAVELLISKIGFTVMFNKQLTSTKPLPLISGVKYQSVKSIKMFARSIDAADFHYAPANLNTAAVEPVLYVKQPDGSFLMNKQALLGTPDNPNGYGDKDYVTCSGNAELNIYISTSPRTRLGLNQSYAPQLSGSFGVGVQEDGSDNVSAPQVGWFASRSWASKITKPYVFGRNQAFVCDGAFGGSNIDTPYFSRNGTADGDALPVWSTDALKESGHQATTAITVLNASDFTINNPITEHYSNSMVVSGEKAGFRVTKPHIETYNDKLFNHSILTEGGAVVDVDNWTNMRVTAIKPAIYALNATSTTSVALNGMGSWAGFVGGLVDGSNAQPFLSIESLNQATADYGKIGNFSLITVIENIVPNRTVFIDAVNGDDENVGIASRSPVKTISAAVERCNKLFESTNSGAAISLKTNVVIDTNVSLRVPTSIYLQNNTLSSTGRYIEITEYCGVHRGELSAEGSCFRVAGDNLNLLVSNVTANVYSLATSVYQTRINIVQDDGDTSNISRYVDGGGQSLITLNIKGIRNLIIDDVYTVSQSHLVIAKKYS</sequence>
<dbReference type="EMBL" id="JAYXUG010000005">
    <property type="protein sequence ID" value="MEC6831948.1"/>
    <property type="molecule type" value="Genomic_DNA"/>
</dbReference>